<proteinExistence type="predicted"/>
<gene>
    <name evidence="3" type="ORF">HNQ60_000322</name>
</gene>
<keyword evidence="4" id="KW-1185">Reference proteome</keyword>
<dbReference type="Gene3D" id="2.60.200.20">
    <property type="match status" value="1"/>
</dbReference>
<dbReference type="Pfam" id="PF00498">
    <property type="entry name" value="FHA"/>
    <property type="match status" value="1"/>
</dbReference>
<feature type="compositionally biased region" description="Low complexity" evidence="1">
    <location>
        <begin position="142"/>
        <end position="156"/>
    </location>
</feature>
<dbReference type="Proteomes" id="UP000588068">
    <property type="component" value="Unassembled WGS sequence"/>
</dbReference>
<reference evidence="3 4" key="1">
    <citation type="submission" date="2020-08" db="EMBL/GenBank/DDBJ databases">
        <title>Genomic Encyclopedia of Type Strains, Phase IV (KMG-IV): sequencing the most valuable type-strain genomes for metagenomic binning, comparative biology and taxonomic classification.</title>
        <authorList>
            <person name="Goeker M."/>
        </authorList>
    </citation>
    <scope>NUCLEOTIDE SEQUENCE [LARGE SCALE GENOMIC DNA]</scope>
    <source>
        <strain evidence="3 4">DSM 26723</strain>
    </source>
</reference>
<name>A0A841HFD3_9GAMM</name>
<organism evidence="3 4">
    <name type="scientific">Povalibacter uvarum</name>
    <dbReference type="NCBI Taxonomy" id="732238"/>
    <lineage>
        <taxon>Bacteria</taxon>
        <taxon>Pseudomonadati</taxon>
        <taxon>Pseudomonadota</taxon>
        <taxon>Gammaproteobacteria</taxon>
        <taxon>Steroidobacterales</taxon>
        <taxon>Steroidobacteraceae</taxon>
        <taxon>Povalibacter</taxon>
    </lineage>
</organism>
<dbReference type="InterPro" id="IPR000253">
    <property type="entry name" value="FHA_dom"/>
</dbReference>
<dbReference type="SMART" id="SM00240">
    <property type="entry name" value="FHA"/>
    <property type="match status" value="1"/>
</dbReference>
<feature type="compositionally biased region" description="Pro residues" evidence="1">
    <location>
        <begin position="129"/>
        <end position="141"/>
    </location>
</feature>
<comment type="caution">
    <text evidence="3">The sequence shown here is derived from an EMBL/GenBank/DDBJ whole genome shotgun (WGS) entry which is preliminary data.</text>
</comment>
<dbReference type="RefSeq" id="WP_184329272.1">
    <property type="nucleotide sequence ID" value="NZ_JACHHZ010000001.1"/>
</dbReference>
<feature type="domain" description="FHA" evidence="2">
    <location>
        <begin position="23"/>
        <end position="72"/>
    </location>
</feature>
<evidence type="ECO:0000313" key="3">
    <source>
        <dbReference type="EMBL" id="MBB6091476.1"/>
    </source>
</evidence>
<dbReference type="EMBL" id="JACHHZ010000001">
    <property type="protein sequence ID" value="MBB6091476.1"/>
    <property type="molecule type" value="Genomic_DNA"/>
</dbReference>
<dbReference type="SUPFAM" id="SSF49879">
    <property type="entry name" value="SMAD/FHA domain"/>
    <property type="match status" value="2"/>
</dbReference>
<evidence type="ECO:0000259" key="2">
    <source>
        <dbReference type="PROSITE" id="PS50006"/>
    </source>
</evidence>
<sequence>MARLILSLDGQVMAEYNMNKERYTVGRLPDNDIRIDNPAVSGHHSLVINILNDSFLEDLNSTNGTYVNGKLIKKHALQHGDVVTVGHHQLRFVDTQSMDSEPDEFEKTMIITPGSAVAAAAAKKAQTMVPPPPAAPAPPKAAPAATPSTAATAARPGLASSSATGEHPVALPKAKLQVLSGAFAGRELELNKALTTLGRPGVQVAAITRRADGFFIVHVDSGKPSDYPQVNGSAIGEQARKLQDNDVILLAGVKMGFFES</sequence>
<dbReference type="CDD" id="cd00060">
    <property type="entry name" value="FHA"/>
    <property type="match status" value="2"/>
</dbReference>
<dbReference type="AlphaFoldDB" id="A0A841HFD3"/>
<feature type="region of interest" description="Disordered" evidence="1">
    <location>
        <begin position="128"/>
        <end position="166"/>
    </location>
</feature>
<dbReference type="InterPro" id="IPR008984">
    <property type="entry name" value="SMAD_FHA_dom_sf"/>
</dbReference>
<accession>A0A841HFD3</accession>
<evidence type="ECO:0000313" key="4">
    <source>
        <dbReference type="Proteomes" id="UP000588068"/>
    </source>
</evidence>
<dbReference type="InterPro" id="IPR050923">
    <property type="entry name" value="Cell_Proc_Reg/RNA_Proc"/>
</dbReference>
<protein>
    <recommendedName>
        <fullName evidence="2">FHA domain-containing protein</fullName>
    </recommendedName>
</protein>
<dbReference type="PROSITE" id="PS50006">
    <property type="entry name" value="FHA_DOMAIN"/>
    <property type="match status" value="1"/>
</dbReference>
<dbReference type="PANTHER" id="PTHR23308">
    <property type="entry name" value="NUCLEAR INHIBITOR OF PROTEIN PHOSPHATASE-1"/>
    <property type="match status" value="1"/>
</dbReference>
<evidence type="ECO:0000256" key="1">
    <source>
        <dbReference type="SAM" id="MobiDB-lite"/>
    </source>
</evidence>